<dbReference type="InterPro" id="IPR036259">
    <property type="entry name" value="MFS_trans_sf"/>
</dbReference>
<evidence type="ECO:0000256" key="5">
    <source>
        <dbReference type="ARBA" id="ARBA00023136"/>
    </source>
</evidence>
<feature type="transmembrane region" description="Helical" evidence="7">
    <location>
        <begin position="478"/>
        <end position="497"/>
    </location>
</feature>
<feature type="transmembrane region" description="Helical" evidence="7">
    <location>
        <begin position="443"/>
        <end position="463"/>
    </location>
</feature>
<dbReference type="Gene3D" id="1.20.1250.20">
    <property type="entry name" value="MFS general substrate transporter like domains"/>
    <property type="match status" value="1"/>
</dbReference>
<dbReference type="FunFam" id="1.20.1250.20:FF:000068">
    <property type="entry name" value="MFS general substrate transporter"/>
    <property type="match status" value="1"/>
</dbReference>
<evidence type="ECO:0000256" key="2">
    <source>
        <dbReference type="ARBA" id="ARBA00022448"/>
    </source>
</evidence>
<dbReference type="PANTHER" id="PTHR43791:SF19">
    <property type="entry name" value="TRANSPORTER, PUTATIVE (AFU_ORTHOLOGUE AFUA_1G01812)-RELATED"/>
    <property type="match status" value="1"/>
</dbReference>
<accession>A0A8H6PWK6</accession>
<keyword evidence="11" id="KW-1185">Reference proteome</keyword>
<gene>
    <name evidence="9" type="ORF">CNMCM5793_008793</name>
    <name evidence="10" type="ORF">CNMCM6106_009412</name>
</gene>
<evidence type="ECO:0000313" key="9">
    <source>
        <dbReference type="EMBL" id="KAF7114489.1"/>
    </source>
</evidence>
<evidence type="ECO:0000256" key="6">
    <source>
        <dbReference type="SAM" id="MobiDB-lite"/>
    </source>
</evidence>
<keyword evidence="4 7" id="KW-1133">Transmembrane helix</keyword>
<feature type="region of interest" description="Disordered" evidence="6">
    <location>
        <begin position="1"/>
        <end position="44"/>
    </location>
</feature>
<name>A0A8H6PWK6_9EURO</name>
<feature type="transmembrane region" description="Helical" evidence="7">
    <location>
        <begin position="352"/>
        <end position="376"/>
    </location>
</feature>
<feature type="transmembrane region" description="Helical" evidence="7">
    <location>
        <begin position="383"/>
        <end position="402"/>
    </location>
</feature>
<feature type="compositionally biased region" description="Basic and acidic residues" evidence="6">
    <location>
        <begin position="1"/>
        <end position="10"/>
    </location>
</feature>
<dbReference type="Proteomes" id="UP000662466">
    <property type="component" value="Unassembled WGS sequence"/>
</dbReference>
<dbReference type="EMBL" id="JACBAD010002124">
    <property type="protein sequence ID" value="KAF7114489.1"/>
    <property type="molecule type" value="Genomic_DNA"/>
</dbReference>
<keyword evidence="5 7" id="KW-0472">Membrane</keyword>
<evidence type="ECO:0000256" key="1">
    <source>
        <dbReference type="ARBA" id="ARBA00004141"/>
    </source>
</evidence>
<comment type="caution">
    <text evidence="10">The sequence shown here is derived from an EMBL/GenBank/DDBJ whole genome shotgun (WGS) entry which is preliminary data.</text>
</comment>
<dbReference type="GO" id="GO:0016020">
    <property type="term" value="C:membrane"/>
    <property type="evidence" value="ECO:0007669"/>
    <property type="project" value="UniProtKB-SubCell"/>
</dbReference>
<proteinExistence type="predicted"/>
<feature type="transmembrane region" description="Helical" evidence="7">
    <location>
        <begin position="408"/>
        <end position="431"/>
    </location>
</feature>
<dbReference type="InterPro" id="IPR020846">
    <property type="entry name" value="MFS_dom"/>
</dbReference>
<feature type="transmembrane region" description="Helical" evidence="7">
    <location>
        <begin position="187"/>
        <end position="205"/>
    </location>
</feature>
<feature type="compositionally biased region" description="Basic and acidic residues" evidence="6">
    <location>
        <begin position="18"/>
        <end position="33"/>
    </location>
</feature>
<evidence type="ECO:0000259" key="8">
    <source>
        <dbReference type="PROSITE" id="PS50850"/>
    </source>
</evidence>
<dbReference type="InterPro" id="IPR011701">
    <property type="entry name" value="MFS"/>
</dbReference>
<feature type="domain" description="Major facilitator superfamily (MFS) profile" evidence="8">
    <location>
        <begin position="65"/>
        <end position="535"/>
    </location>
</feature>
<sequence length="535" mass="59445">MSQLTDEKPSVDQVPRASDAEKGSVSHELDPKSKLALFEDPDEGLSPEERAKIDRALVRKLDMRLIPWLSLLYLISFLDRTNIGNAKLAGLQTDLGMTNNQYNDSLTIFFISYSVFEPITNVLLKRWRPSRFIPAIMFAWGICMTLMGVVHNYSGLMAVRVFPQPSVRSVPTSIVIRYEVNSQQVRWFLGLAEAGLFPGVGYFLSCWYKRTEFGVRMAIFFSAAALAGSFGGLLAAAIAQMHGVGGRPGWSWIFILEGLATIIIGVLSIWMVHDFPDEATFLSEADRKRVLRRLAEDQQASAEKEQFKMTYFWASLKDWKTYTGAIIYMGADGSLYAFSLFVPTIINQLGMLQYIFIDVPPYAAAAIVTVAVGFIADRTRQRGICNILVSLVGITGFAMLLGCKSAGAKYAGTFLGAMGIYPAIANTISWASNNTEGVYKRGVTLGIVIGWGNLNGIVSSNIYRGNDAPNFYPGHGTVLAYLVLFQFGGSLVQYLLLRMENRKRLRGDRDHWVQGLDRGQIELLGDKRPDFIYTL</sequence>
<evidence type="ECO:0000256" key="4">
    <source>
        <dbReference type="ARBA" id="ARBA00022989"/>
    </source>
</evidence>
<dbReference type="PANTHER" id="PTHR43791">
    <property type="entry name" value="PERMEASE-RELATED"/>
    <property type="match status" value="1"/>
</dbReference>
<feature type="transmembrane region" description="Helical" evidence="7">
    <location>
        <begin position="217"/>
        <end position="238"/>
    </location>
</feature>
<dbReference type="GO" id="GO:0022857">
    <property type="term" value="F:transmembrane transporter activity"/>
    <property type="evidence" value="ECO:0007669"/>
    <property type="project" value="InterPro"/>
</dbReference>
<evidence type="ECO:0000313" key="10">
    <source>
        <dbReference type="EMBL" id="KAF7162495.1"/>
    </source>
</evidence>
<comment type="subcellular location">
    <subcellularLocation>
        <location evidence="1">Membrane</location>
        <topology evidence="1">Multi-pass membrane protein</topology>
    </subcellularLocation>
</comment>
<evidence type="ECO:0000313" key="11">
    <source>
        <dbReference type="Proteomes" id="UP000630445"/>
    </source>
</evidence>
<keyword evidence="3 7" id="KW-0812">Transmembrane</keyword>
<feature type="transmembrane region" description="Helical" evidence="7">
    <location>
        <begin position="136"/>
        <end position="154"/>
    </location>
</feature>
<feature type="transmembrane region" description="Helical" evidence="7">
    <location>
        <begin position="325"/>
        <end position="346"/>
    </location>
</feature>
<dbReference type="OrthoDB" id="2962993at2759"/>
<dbReference type="PROSITE" id="PS50850">
    <property type="entry name" value="MFS"/>
    <property type="match status" value="1"/>
</dbReference>
<dbReference type="EMBL" id="JACBAF010002228">
    <property type="protein sequence ID" value="KAF7162495.1"/>
    <property type="molecule type" value="Genomic_DNA"/>
</dbReference>
<organism evidence="10 12">
    <name type="scientific">Aspergillus hiratsukae</name>
    <dbReference type="NCBI Taxonomy" id="1194566"/>
    <lineage>
        <taxon>Eukaryota</taxon>
        <taxon>Fungi</taxon>
        <taxon>Dikarya</taxon>
        <taxon>Ascomycota</taxon>
        <taxon>Pezizomycotina</taxon>
        <taxon>Eurotiomycetes</taxon>
        <taxon>Eurotiomycetidae</taxon>
        <taxon>Eurotiales</taxon>
        <taxon>Aspergillaceae</taxon>
        <taxon>Aspergillus</taxon>
        <taxon>Aspergillus subgen. Fumigati</taxon>
    </lineage>
</organism>
<evidence type="ECO:0000256" key="7">
    <source>
        <dbReference type="SAM" id="Phobius"/>
    </source>
</evidence>
<evidence type="ECO:0000256" key="3">
    <source>
        <dbReference type="ARBA" id="ARBA00022692"/>
    </source>
</evidence>
<reference evidence="10" key="1">
    <citation type="submission" date="2020-06" db="EMBL/GenBank/DDBJ databases">
        <title>Draft genome sequences of strains closely related to Aspergillus parafelis and Aspergillus hiratsukae.</title>
        <authorList>
            <person name="Dos Santos R.A.C."/>
            <person name="Rivero-Menendez O."/>
            <person name="Steenwyk J.L."/>
            <person name="Mead M.E."/>
            <person name="Goldman G.H."/>
            <person name="Alastruey-Izquierdo A."/>
            <person name="Rokas A."/>
        </authorList>
    </citation>
    <scope>NUCLEOTIDE SEQUENCE</scope>
    <source>
        <strain evidence="9">CNM-CM5793</strain>
        <strain evidence="10">CNM-CM6106</strain>
    </source>
</reference>
<dbReference type="AlphaFoldDB" id="A0A8H6PWK6"/>
<dbReference type="Pfam" id="PF07690">
    <property type="entry name" value="MFS_1"/>
    <property type="match status" value="2"/>
</dbReference>
<keyword evidence="2" id="KW-0813">Transport</keyword>
<dbReference type="Proteomes" id="UP000630445">
    <property type="component" value="Unassembled WGS sequence"/>
</dbReference>
<feature type="transmembrane region" description="Helical" evidence="7">
    <location>
        <begin position="250"/>
        <end position="272"/>
    </location>
</feature>
<protein>
    <recommendedName>
        <fullName evidence="8">Major facilitator superfamily (MFS) profile domain-containing protein</fullName>
    </recommendedName>
</protein>
<evidence type="ECO:0000313" key="12">
    <source>
        <dbReference type="Proteomes" id="UP000662466"/>
    </source>
</evidence>
<dbReference type="SUPFAM" id="SSF103473">
    <property type="entry name" value="MFS general substrate transporter"/>
    <property type="match status" value="2"/>
</dbReference>